<dbReference type="SUPFAM" id="SSF53335">
    <property type="entry name" value="S-adenosyl-L-methionine-dependent methyltransferases"/>
    <property type="match status" value="1"/>
</dbReference>
<evidence type="ECO:0000256" key="2">
    <source>
        <dbReference type="ARBA" id="ARBA00022679"/>
    </source>
</evidence>
<dbReference type="GO" id="GO:0032259">
    <property type="term" value="P:methylation"/>
    <property type="evidence" value="ECO:0007669"/>
    <property type="project" value="UniProtKB-KW"/>
</dbReference>
<dbReference type="SUPFAM" id="SSF46785">
    <property type="entry name" value="Winged helix' DNA-binding domain"/>
    <property type="match status" value="1"/>
</dbReference>
<evidence type="ECO:0000256" key="1">
    <source>
        <dbReference type="ARBA" id="ARBA00022603"/>
    </source>
</evidence>
<reference evidence="5 6" key="1">
    <citation type="journal article" date="2018" name="IMA Fungus">
        <title>IMA Genome-F 9: Draft genome sequence of Annulohypoxylon stygium, Aspergillus mulundensis, Berkeleyomyces basicola (syn. Thielaviopsis basicola), Ceratocystis smalleyi, two Cercospora beticola strains, Coleophoma cylindrospora, Fusarium fracticaudum, Phialophora cf. hyalina, and Morchella septimelata.</title>
        <authorList>
            <person name="Wingfield B.D."/>
            <person name="Bills G.F."/>
            <person name="Dong Y."/>
            <person name="Huang W."/>
            <person name="Nel W.J."/>
            <person name="Swalarsk-Parry B.S."/>
            <person name="Vaghefi N."/>
            <person name="Wilken P.M."/>
            <person name="An Z."/>
            <person name="de Beer Z.W."/>
            <person name="De Vos L."/>
            <person name="Chen L."/>
            <person name="Duong T.A."/>
            <person name="Gao Y."/>
            <person name="Hammerbacher A."/>
            <person name="Kikkert J.R."/>
            <person name="Li Y."/>
            <person name="Li H."/>
            <person name="Li K."/>
            <person name="Li Q."/>
            <person name="Liu X."/>
            <person name="Ma X."/>
            <person name="Naidoo K."/>
            <person name="Pethybridge S.J."/>
            <person name="Sun J."/>
            <person name="Steenkamp E.T."/>
            <person name="van der Nest M.A."/>
            <person name="van Wyk S."/>
            <person name="Wingfield M.J."/>
            <person name="Xiong C."/>
            <person name="Yue Q."/>
            <person name="Zhang X."/>
        </authorList>
    </citation>
    <scope>NUCLEOTIDE SEQUENCE [LARGE SCALE GENOMIC DNA]</scope>
    <source>
        <strain evidence="5 6">BP 5553</strain>
    </source>
</reference>
<dbReference type="PROSITE" id="PS51683">
    <property type="entry name" value="SAM_OMT_II"/>
    <property type="match status" value="1"/>
</dbReference>
<proteinExistence type="predicted"/>
<evidence type="ECO:0000256" key="3">
    <source>
        <dbReference type="ARBA" id="ARBA00022691"/>
    </source>
</evidence>
<evidence type="ECO:0000259" key="4">
    <source>
        <dbReference type="Pfam" id="PF00891"/>
    </source>
</evidence>
<dbReference type="InterPro" id="IPR036388">
    <property type="entry name" value="WH-like_DNA-bd_sf"/>
</dbReference>
<sequence length="421" mass="46665">MAPNSRIIELANTISLNTAKVDAHLREHNLPQPSFDANAPLTSVPDGAQDIERARNAAVEASIELQQLLQGVDNLLTPLTNMTSLAAVSRFNIASKVPIDGEISLPDLAEVCGLYEHDLSRIIRFAISHHRVFQEPRKGIVAHSAASRRLAKSEQMQHVLGLTFEEVWPAQAKTVDSLVKFNKSQEPNASGFALANDTTLPFYEFLGQHPKRAKRFGGAMSTGSSSGLQALADNFPWASLPDGGLVVDVGGSQGHVSAYLAEAFSSLKFMVQDLPEVISDMSSAFKIPETLADRVSLMDHDFFTSQPLKNVDTYLIRYVFHNWSDEYSVKILRNLIPGLKRGSNIVIQDHLMPEPNTLPLMKERDIRSMDLIMLTLFNSRERDEDDWKGLFKQADPRFKFESAERQAPDSPSGIIVATWEG</sequence>
<keyword evidence="3" id="KW-0949">S-adenosyl-L-methionine</keyword>
<dbReference type="GO" id="GO:0008171">
    <property type="term" value="F:O-methyltransferase activity"/>
    <property type="evidence" value="ECO:0007669"/>
    <property type="project" value="InterPro"/>
</dbReference>
<dbReference type="RefSeq" id="XP_031869764.1">
    <property type="nucleotide sequence ID" value="XM_032013164.1"/>
</dbReference>
<dbReference type="OrthoDB" id="1606438at2759"/>
<comment type="caution">
    <text evidence="5">The sequence shown here is derived from an EMBL/GenBank/DDBJ whole genome shotgun (WGS) entry which is preliminary data.</text>
</comment>
<dbReference type="InterPro" id="IPR016461">
    <property type="entry name" value="COMT-like"/>
</dbReference>
<dbReference type="Gene3D" id="1.10.10.10">
    <property type="entry name" value="Winged helix-like DNA-binding domain superfamily/Winged helix DNA-binding domain"/>
    <property type="match status" value="1"/>
</dbReference>
<dbReference type="EMBL" id="NPIC01000003">
    <property type="protein sequence ID" value="RDL37108.1"/>
    <property type="molecule type" value="Genomic_DNA"/>
</dbReference>
<dbReference type="GeneID" id="43597390"/>
<accession>A0A370TNK9</accession>
<dbReference type="PANTHER" id="PTHR43712:SF12">
    <property type="entry name" value="STERIGMATOCYSTIN 8-O-METHYLTRANSFERASE"/>
    <property type="match status" value="1"/>
</dbReference>
<dbReference type="Pfam" id="PF00891">
    <property type="entry name" value="Methyltransf_2"/>
    <property type="match status" value="1"/>
</dbReference>
<protein>
    <submittedName>
        <fullName evidence="5">S-adenosyl-L-methionine-dependent methyltransferase</fullName>
    </submittedName>
</protein>
<gene>
    <name evidence="5" type="ORF">BP5553_04541</name>
</gene>
<dbReference type="AlphaFoldDB" id="A0A370TNK9"/>
<evidence type="ECO:0000313" key="6">
    <source>
        <dbReference type="Proteomes" id="UP000254866"/>
    </source>
</evidence>
<organism evidence="5 6">
    <name type="scientific">Venustampulla echinocandica</name>
    <dbReference type="NCBI Taxonomy" id="2656787"/>
    <lineage>
        <taxon>Eukaryota</taxon>
        <taxon>Fungi</taxon>
        <taxon>Dikarya</taxon>
        <taxon>Ascomycota</taxon>
        <taxon>Pezizomycotina</taxon>
        <taxon>Leotiomycetes</taxon>
        <taxon>Helotiales</taxon>
        <taxon>Pleuroascaceae</taxon>
        <taxon>Venustampulla</taxon>
    </lineage>
</organism>
<dbReference type="PANTHER" id="PTHR43712">
    <property type="entry name" value="PUTATIVE (AFU_ORTHOLOGUE AFUA_4G14580)-RELATED"/>
    <property type="match status" value="1"/>
</dbReference>
<feature type="domain" description="O-methyltransferase C-terminal" evidence="4">
    <location>
        <begin position="203"/>
        <end position="394"/>
    </location>
</feature>
<dbReference type="Proteomes" id="UP000254866">
    <property type="component" value="Unassembled WGS sequence"/>
</dbReference>
<dbReference type="Gene3D" id="3.40.50.150">
    <property type="entry name" value="Vaccinia Virus protein VP39"/>
    <property type="match status" value="1"/>
</dbReference>
<keyword evidence="2 5" id="KW-0808">Transferase</keyword>
<keyword evidence="1 5" id="KW-0489">Methyltransferase</keyword>
<dbReference type="InterPro" id="IPR001077">
    <property type="entry name" value="COMT_C"/>
</dbReference>
<evidence type="ECO:0000313" key="5">
    <source>
        <dbReference type="EMBL" id="RDL37108.1"/>
    </source>
</evidence>
<name>A0A370TNK9_9HELO</name>
<dbReference type="InterPro" id="IPR036390">
    <property type="entry name" value="WH_DNA-bd_sf"/>
</dbReference>
<keyword evidence="6" id="KW-1185">Reference proteome</keyword>
<dbReference type="InterPro" id="IPR029063">
    <property type="entry name" value="SAM-dependent_MTases_sf"/>
</dbReference>